<evidence type="ECO:0000313" key="2">
    <source>
        <dbReference type="EMBL" id="KCV33335.1"/>
    </source>
</evidence>
<accession>A0ABR4RBR9</accession>
<feature type="region of interest" description="Disordered" evidence="1">
    <location>
        <begin position="30"/>
        <end position="53"/>
    </location>
</feature>
<dbReference type="Proteomes" id="UP000025756">
    <property type="component" value="Unassembled WGS sequence"/>
</dbReference>
<comment type="caution">
    <text evidence="2">The sequence shown here is derived from an EMBL/GenBank/DDBJ whole genome shotgun (WGS) entry which is preliminary data.</text>
</comment>
<evidence type="ECO:0000313" key="3">
    <source>
        <dbReference type="Proteomes" id="UP000025756"/>
    </source>
</evidence>
<reference evidence="2 3" key="1">
    <citation type="submission" date="2014-03" db="EMBL/GenBank/DDBJ databases">
        <title>Genome sequence of Bordetella bronchiseptica.</title>
        <authorList>
            <person name="Harvill E."/>
            <person name="Goodfield L.L."/>
            <person name="Ivanov Y.V."/>
            <person name="Meyer J.A."/>
            <person name="Muse S.J."/>
            <person name="Jacobs N."/>
            <person name="Bendor L."/>
            <person name="Smallridge W.E."/>
            <person name="Brinkac L.M."/>
            <person name="Sanka R."/>
            <person name="Kim M."/>
            <person name="Losada L."/>
        </authorList>
    </citation>
    <scope>NUCLEOTIDE SEQUENCE [LARGE SCALE GENOMIC DNA]</scope>
    <source>
        <strain evidence="2 3">00-P-2796</strain>
    </source>
</reference>
<dbReference type="EMBL" id="JGWH01000121">
    <property type="protein sequence ID" value="KCV33335.1"/>
    <property type="molecule type" value="Genomic_DNA"/>
</dbReference>
<keyword evidence="3" id="KW-1185">Reference proteome</keyword>
<proteinExistence type="predicted"/>
<protein>
    <submittedName>
        <fullName evidence="2">Uncharacterized protein</fullName>
    </submittedName>
</protein>
<evidence type="ECO:0000256" key="1">
    <source>
        <dbReference type="SAM" id="MobiDB-lite"/>
    </source>
</evidence>
<sequence length="53" mass="5722">MQDMSRVGTRRSAWRAAAIRIGYGHIARCSERRPDVPGGATSPGHCRGSGRRG</sequence>
<organism evidence="2 3">
    <name type="scientific">Bordetella bronchiseptica 00-P-2796</name>
    <dbReference type="NCBI Taxonomy" id="1331199"/>
    <lineage>
        <taxon>Bacteria</taxon>
        <taxon>Pseudomonadati</taxon>
        <taxon>Pseudomonadota</taxon>
        <taxon>Betaproteobacteria</taxon>
        <taxon>Burkholderiales</taxon>
        <taxon>Alcaligenaceae</taxon>
        <taxon>Bordetella</taxon>
    </lineage>
</organism>
<name>A0ABR4RBR9_BORBO</name>
<gene>
    <name evidence="2" type="ORF">L490_2940</name>
</gene>